<dbReference type="OrthoDB" id="498825at2759"/>
<reference evidence="5 6" key="1">
    <citation type="submission" date="2011-10" db="EMBL/GenBank/DDBJ databases">
        <authorList>
            <person name="Genoscope - CEA"/>
        </authorList>
    </citation>
    <scope>NUCLEOTIDE SEQUENCE [LARGE SCALE GENOMIC DNA]</scope>
    <source>
        <strain evidence="5 6">RCC 1105</strain>
    </source>
</reference>
<feature type="transmembrane region" description="Helical" evidence="3">
    <location>
        <begin position="193"/>
        <end position="215"/>
    </location>
</feature>
<evidence type="ECO:0000256" key="2">
    <source>
        <dbReference type="SAM" id="MobiDB-lite"/>
    </source>
</evidence>
<feature type="coiled-coil region" evidence="1">
    <location>
        <begin position="145"/>
        <end position="172"/>
    </location>
</feature>
<dbReference type="STRING" id="41875.K8EF56"/>
<dbReference type="CDD" id="cd06257">
    <property type="entry name" value="DnaJ"/>
    <property type="match status" value="1"/>
</dbReference>
<dbReference type="InterPro" id="IPR050817">
    <property type="entry name" value="DjlA_DnaK_co-chaperone"/>
</dbReference>
<keyword evidence="3" id="KW-0812">Transmembrane</keyword>
<protein>
    <submittedName>
        <fullName evidence="5">Chaperone protein dnaJ</fullName>
    </submittedName>
</protein>
<keyword evidence="6" id="KW-1185">Reference proteome</keyword>
<feature type="region of interest" description="Disordered" evidence="2">
    <location>
        <begin position="220"/>
        <end position="255"/>
    </location>
</feature>
<dbReference type="PROSITE" id="PS00636">
    <property type="entry name" value="DNAJ_1"/>
    <property type="match status" value="1"/>
</dbReference>
<dbReference type="KEGG" id="bpg:Bathy05g00510"/>
<dbReference type="InterPro" id="IPR036869">
    <property type="entry name" value="J_dom_sf"/>
</dbReference>
<organism evidence="5 6">
    <name type="scientific">Bathycoccus prasinos</name>
    <dbReference type="NCBI Taxonomy" id="41875"/>
    <lineage>
        <taxon>Eukaryota</taxon>
        <taxon>Viridiplantae</taxon>
        <taxon>Chlorophyta</taxon>
        <taxon>Mamiellophyceae</taxon>
        <taxon>Mamiellales</taxon>
        <taxon>Bathycoccaceae</taxon>
        <taxon>Bathycoccus</taxon>
    </lineage>
</organism>
<feature type="region of interest" description="Disordered" evidence="2">
    <location>
        <begin position="73"/>
        <end position="115"/>
    </location>
</feature>
<keyword evidence="1" id="KW-0175">Coiled coil</keyword>
<evidence type="ECO:0000256" key="1">
    <source>
        <dbReference type="SAM" id="Coils"/>
    </source>
</evidence>
<dbReference type="PANTHER" id="PTHR24074">
    <property type="entry name" value="CO-CHAPERONE PROTEIN DJLA"/>
    <property type="match status" value="1"/>
</dbReference>
<dbReference type="AlphaFoldDB" id="K8EF56"/>
<feature type="compositionally biased region" description="Basic and acidic residues" evidence="2">
    <location>
        <begin position="220"/>
        <end position="231"/>
    </location>
</feature>
<name>K8EF56_9CHLO</name>
<dbReference type="EMBL" id="FO082274">
    <property type="protein sequence ID" value="CCO16666.1"/>
    <property type="molecule type" value="Genomic_DNA"/>
</dbReference>
<gene>
    <name evidence="5" type="ORF">Bathy05g00510</name>
</gene>
<dbReference type="PRINTS" id="PR00625">
    <property type="entry name" value="JDOMAIN"/>
</dbReference>
<evidence type="ECO:0000313" key="5">
    <source>
        <dbReference type="EMBL" id="CCO16666.1"/>
    </source>
</evidence>
<dbReference type="eggNOG" id="KOG0715">
    <property type="taxonomic scope" value="Eukaryota"/>
</dbReference>
<dbReference type="GeneID" id="19015555"/>
<feature type="domain" description="J" evidence="4">
    <location>
        <begin position="4"/>
        <end position="74"/>
    </location>
</feature>
<evidence type="ECO:0000259" key="4">
    <source>
        <dbReference type="PROSITE" id="PS50076"/>
    </source>
</evidence>
<dbReference type="SUPFAM" id="SSF46565">
    <property type="entry name" value="Chaperone J-domain"/>
    <property type="match status" value="1"/>
</dbReference>
<keyword evidence="3" id="KW-1133">Transmembrane helix</keyword>
<keyword evidence="3" id="KW-0472">Membrane</keyword>
<evidence type="ECO:0000256" key="3">
    <source>
        <dbReference type="SAM" id="Phobius"/>
    </source>
</evidence>
<accession>K8EF56</accession>
<proteinExistence type="predicted"/>
<evidence type="ECO:0000313" key="6">
    <source>
        <dbReference type="Proteomes" id="UP000198341"/>
    </source>
</evidence>
<dbReference type="RefSeq" id="XP_007513108.1">
    <property type="nucleotide sequence ID" value="XM_007513046.1"/>
</dbReference>
<dbReference type="InterPro" id="IPR018253">
    <property type="entry name" value="DnaJ_domain_CS"/>
</dbReference>
<dbReference type="Pfam" id="PF00226">
    <property type="entry name" value="DnaJ"/>
    <property type="match status" value="1"/>
</dbReference>
<dbReference type="SMART" id="SM00271">
    <property type="entry name" value="DnaJ"/>
    <property type="match status" value="1"/>
</dbReference>
<sequence>MKEDLYSILGIASTATAGEIKKAYIKLAREKHPDVLKNSLSVGDKQEGEEFKKIAHAYDILRDVRKRREYDALRTSGGNTSGGFATSEETRTRTRTWRQNNNRGGGGKGDAYEGASWEDSRFTEQELKNRYAKFKSESKSRAENSKWWREEKKEAEKNKKEFNEKAFQARARKAGRDAERLKRSGGFVARTGYVWQDAMVGMVSVAICIGAGTYINRKMEQRAREKHHEEYSMTNAPPVPQKNDGDGGNDDVQNK</sequence>
<dbReference type="Gene3D" id="1.10.287.110">
    <property type="entry name" value="DnaJ domain"/>
    <property type="match status" value="1"/>
</dbReference>
<dbReference type="PROSITE" id="PS50076">
    <property type="entry name" value="DNAJ_2"/>
    <property type="match status" value="1"/>
</dbReference>
<dbReference type="InterPro" id="IPR001623">
    <property type="entry name" value="DnaJ_domain"/>
</dbReference>
<dbReference type="Proteomes" id="UP000198341">
    <property type="component" value="Chromosome 5"/>
</dbReference>